<dbReference type="Proteomes" id="UP000000517">
    <property type="component" value="Chromosome"/>
</dbReference>
<feature type="transmembrane region" description="Helical" evidence="1">
    <location>
        <begin position="86"/>
        <end position="106"/>
    </location>
</feature>
<gene>
    <name evidence="2" type="ordered locus">FSU_0737</name>
</gene>
<feature type="transmembrane region" description="Helical" evidence="1">
    <location>
        <begin position="118"/>
        <end position="136"/>
    </location>
</feature>
<proteinExistence type="predicted"/>
<dbReference type="PANTHER" id="PTHR36974">
    <property type="entry name" value="MEMBRANE PROTEIN-RELATED"/>
    <property type="match status" value="1"/>
</dbReference>
<dbReference type="KEGG" id="fsc:FSU_0737"/>
<protein>
    <recommendedName>
        <fullName evidence="4">DoxX family protein</fullName>
    </recommendedName>
</protein>
<evidence type="ECO:0000256" key="1">
    <source>
        <dbReference type="SAM" id="Phobius"/>
    </source>
</evidence>
<dbReference type="PATRIC" id="fig|59374.8.peg.712"/>
<accession>D9S7X5</accession>
<sequence>MTFPPFLSYIKSMKYLKMFCRGLLGLFMTYAGFSHLTIARQEFLAQVPSWFPQNPGFLDFVVLASGVVEILLGLSMIFLYKHKGTVGVLLALFYVAIFPGNISQYVNGISAFGLDTDQARFIRLFFQPVLIAWALWSTDGVQKLKEWRNRYCNKRKESK</sequence>
<dbReference type="HOGENOM" id="CLU_128738_0_0_0"/>
<keyword evidence="1" id="KW-0472">Membrane</keyword>
<keyword evidence="1" id="KW-1133">Transmembrane helix</keyword>
<dbReference type="EMBL" id="CP002158">
    <property type="protein sequence ID" value="ADL27226.1"/>
    <property type="molecule type" value="Genomic_DNA"/>
</dbReference>
<evidence type="ECO:0000313" key="3">
    <source>
        <dbReference type="Proteomes" id="UP000000517"/>
    </source>
</evidence>
<feature type="transmembrane region" description="Helical" evidence="1">
    <location>
        <begin position="57"/>
        <end position="79"/>
    </location>
</feature>
<name>D9S7X5_FIBSS</name>
<reference evidence="3" key="1">
    <citation type="submission" date="2010-08" db="EMBL/GenBank/DDBJ databases">
        <title>Complete sequence of Fibrobacter succinogenes subsp. succinogenes S85.</title>
        <authorList>
            <person name="Durkin A.S."/>
            <person name="Nelson K.E."/>
            <person name="Morrison M."/>
            <person name="Forsberg C.W."/>
            <person name="Wilson D.B."/>
            <person name="Russell J.B."/>
            <person name="Cann I.K.O."/>
            <person name="Mackie R.I."/>
            <person name="White B.A."/>
        </authorList>
    </citation>
    <scope>NUCLEOTIDE SEQUENCE [LARGE SCALE GENOMIC DNA]</scope>
    <source>
        <strain evidence="3">ATCC 19169 / S85</strain>
    </source>
</reference>
<evidence type="ECO:0000313" key="2">
    <source>
        <dbReference type="EMBL" id="ADL27226.1"/>
    </source>
</evidence>
<evidence type="ECO:0008006" key="4">
    <source>
        <dbReference type="Google" id="ProtNLM"/>
    </source>
</evidence>
<keyword evidence="1" id="KW-0812">Transmembrane</keyword>
<organism evidence="2 3">
    <name type="scientific">Fibrobacter succinogenes (strain ATCC 19169 / S85)</name>
    <dbReference type="NCBI Taxonomy" id="59374"/>
    <lineage>
        <taxon>Bacteria</taxon>
        <taxon>Pseudomonadati</taxon>
        <taxon>Fibrobacterota</taxon>
        <taxon>Fibrobacteria</taxon>
        <taxon>Fibrobacterales</taxon>
        <taxon>Fibrobacteraceae</taxon>
        <taxon>Fibrobacter</taxon>
    </lineage>
</organism>
<dbReference type="STRING" id="59374.FSU_0737"/>
<dbReference type="AlphaFoldDB" id="D9S7X5"/>
<dbReference type="PANTHER" id="PTHR36974:SF1">
    <property type="entry name" value="DOXX FAMILY MEMBRANE PROTEIN"/>
    <property type="match status" value="1"/>
</dbReference>
<dbReference type="eggNOG" id="COG4270">
    <property type="taxonomic scope" value="Bacteria"/>
</dbReference>